<proteinExistence type="predicted"/>
<name>A0AAW0RAS7_9PEZI</name>
<reference evidence="1 2" key="1">
    <citation type="submission" date="2023-01" db="EMBL/GenBank/DDBJ databases">
        <title>Analysis of 21 Apiospora genomes using comparative genomics revels a genus with tremendous synthesis potential of carbohydrate active enzymes and secondary metabolites.</title>
        <authorList>
            <person name="Sorensen T."/>
        </authorList>
    </citation>
    <scope>NUCLEOTIDE SEQUENCE [LARGE SCALE GENOMIC DNA]</scope>
    <source>
        <strain evidence="1 2">CBS 117206</strain>
    </source>
</reference>
<keyword evidence="2" id="KW-1185">Reference proteome</keyword>
<evidence type="ECO:0000313" key="1">
    <source>
        <dbReference type="EMBL" id="KAK8132027.1"/>
    </source>
</evidence>
<dbReference type="Proteomes" id="UP001392437">
    <property type="component" value="Unassembled WGS sequence"/>
</dbReference>
<evidence type="ECO:0000313" key="2">
    <source>
        <dbReference type="Proteomes" id="UP001392437"/>
    </source>
</evidence>
<accession>A0AAW0RAS7</accession>
<gene>
    <name evidence="1" type="ORF">PG999_000200</name>
</gene>
<comment type="caution">
    <text evidence="1">The sequence shown here is derived from an EMBL/GenBank/DDBJ whole genome shotgun (WGS) entry which is preliminary data.</text>
</comment>
<dbReference type="AlphaFoldDB" id="A0AAW0RAS7"/>
<protein>
    <submittedName>
        <fullName evidence="1">Uncharacterized protein</fullName>
    </submittedName>
</protein>
<sequence>MSRTCIYRAEQREAWQSSPRNRLMIIWFSWAVPLHDLILSPSSLILAASALLMKHAVELNPAGIP</sequence>
<organism evidence="1 2">
    <name type="scientific">Apiospora kogelbergensis</name>
    <dbReference type="NCBI Taxonomy" id="1337665"/>
    <lineage>
        <taxon>Eukaryota</taxon>
        <taxon>Fungi</taxon>
        <taxon>Dikarya</taxon>
        <taxon>Ascomycota</taxon>
        <taxon>Pezizomycotina</taxon>
        <taxon>Sordariomycetes</taxon>
        <taxon>Xylariomycetidae</taxon>
        <taxon>Amphisphaeriales</taxon>
        <taxon>Apiosporaceae</taxon>
        <taxon>Apiospora</taxon>
    </lineage>
</organism>
<dbReference type="EMBL" id="JAQQWP010000001">
    <property type="protein sequence ID" value="KAK8132027.1"/>
    <property type="molecule type" value="Genomic_DNA"/>
</dbReference>